<dbReference type="PRINTS" id="PR00111">
    <property type="entry name" value="ABHYDROLASE"/>
</dbReference>
<reference evidence="2" key="2">
    <citation type="submission" date="2020-09" db="EMBL/GenBank/DDBJ databases">
        <authorList>
            <person name="Sun Q."/>
            <person name="Zhou Y."/>
        </authorList>
    </citation>
    <scope>NUCLEOTIDE SEQUENCE</scope>
    <source>
        <strain evidence="2">CGMCC 1.10998</strain>
    </source>
</reference>
<dbReference type="AlphaFoldDB" id="A0A916UJQ1"/>
<dbReference type="SUPFAM" id="SSF53474">
    <property type="entry name" value="alpha/beta-Hydrolases"/>
    <property type="match status" value="1"/>
</dbReference>
<comment type="caution">
    <text evidence="2">The sequence shown here is derived from an EMBL/GenBank/DDBJ whole genome shotgun (WGS) entry which is preliminary data.</text>
</comment>
<feature type="domain" description="AB hydrolase-1" evidence="1">
    <location>
        <begin position="69"/>
        <end position="303"/>
    </location>
</feature>
<dbReference type="Gene3D" id="3.40.50.1820">
    <property type="entry name" value="alpha/beta hydrolase"/>
    <property type="match status" value="1"/>
</dbReference>
<gene>
    <name evidence="2" type="ORF">GCM10011396_24150</name>
</gene>
<sequence>MGKSILKGILYLLLLLLVLIAASIALTWAPDKPVSELKQRWAPPPSQFIAVKGLQVHIRDEGLRDDAVPILLIHGTSASLHTWEGWVAALKDKHRVITMDLPGFGLTGPNAQDDYSNAVYVRFMLDLMDKLGVQKCILGGNSLGGEIAWQVAAAAPQRVEKLILVDAGGYAFKPKSLPIGFIIARTPGLNKLMESTLPRSMIEKSVRNVYGDPAKVTPQLVDLYEAMTLREGNRHALGRRFGQLDGGASAEKIKALKQPTLIIWGAHDGLIPIEYGQQFHQDIAGSQFVRFDQLGHVPHEEDPVATVAVVKTFLN</sequence>
<dbReference type="EMBL" id="BMED01000002">
    <property type="protein sequence ID" value="GGC76066.1"/>
    <property type="molecule type" value="Genomic_DNA"/>
</dbReference>
<accession>A0A916UJQ1</accession>
<dbReference type="Pfam" id="PF00561">
    <property type="entry name" value="Abhydrolase_1"/>
    <property type="match status" value="1"/>
</dbReference>
<keyword evidence="2" id="KW-0378">Hydrolase</keyword>
<keyword evidence="3" id="KW-1185">Reference proteome</keyword>
<dbReference type="PANTHER" id="PTHR43689">
    <property type="entry name" value="HYDROLASE"/>
    <property type="match status" value="1"/>
</dbReference>
<dbReference type="InterPro" id="IPR029058">
    <property type="entry name" value="AB_hydrolase_fold"/>
</dbReference>
<dbReference type="RefSeq" id="WP_188566293.1">
    <property type="nucleotide sequence ID" value="NZ_BMED01000002.1"/>
</dbReference>
<name>A0A916UJQ1_9BURK</name>
<reference evidence="2" key="1">
    <citation type="journal article" date="2014" name="Int. J. Syst. Evol. Microbiol.">
        <title>Complete genome sequence of Corynebacterium casei LMG S-19264T (=DSM 44701T), isolated from a smear-ripened cheese.</title>
        <authorList>
            <consortium name="US DOE Joint Genome Institute (JGI-PGF)"/>
            <person name="Walter F."/>
            <person name="Albersmeier A."/>
            <person name="Kalinowski J."/>
            <person name="Ruckert C."/>
        </authorList>
    </citation>
    <scope>NUCLEOTIDE SEQUENCE</scope>
    <source>
        <strain evidence="2">CGMCC 1.10998</strain>
    </source>
</reference>
<dbReference type="GO" id="GO:0016787">
    <property type="term" value="F:hydrolase activity"/>
    <property type="evidence" value="ECO:0007669"/>
    <property type="project" value="UniProtKB-KW"/>
</dbReference>
<organism evidence="2 3">
    <name type="scientific">Undibacterium terreum</name>
    <dbReference type="NCBI Taxonomy" id="1224302"/>
    <lineage>
        <taxon>Bacteria</taxon>
        <taxon>Pseudomonadati</taxon>
        <taxon>Pseudomonadota</taxon>
        <taxon>Betaproteobacteria</taxon>
        <taxon>Burkholderiales</taxon>
        <taxon>Oxalobacteraceae</taxon>
        <taxon>Undibacterium</taxon>
    </lineage>
</organism>
<dbReference type="PANTHER" id="PTHR43689:SF8">
    <property type="entry name" value="ALPHA_BETA-HYDROLASES SUPERFAMILY PROTEIN"/>
    <property type="match status" value="1"/>
</dbReference>
<dbReference type="InterPro" id="IPR000073">
    <property type="entry name" value="AB_hydrolase_1"/>
</dbReference>
<evidence type="ECO:0000259" key="1">
    <source>
        <dbReference type="Pfam" id="PF00561"/>
    </source>
</evidence>
<dbReference type="Proteomes" id="UP000637423">
    <property type="component" value="Unassembled WGS sequence"/>
</dbReference>
<protein>
    <submittedName>
        <fullName evidence="2">Hydrolase</fullName>
    </submittedName>
</protein>
<evidence type="ECO:0000313" key="3">
    <source>
        <dbReference type="Proteomes" id="UP000637423"/>
    </source>
</evidence>
<proteinExistence type="predicted"/>
<evidence type="ECO:0000313" key="2">
    <source>
        <dbReference type="EMBL" id="GGC76066.1"/>
    </source>
</evidence>